<dbReference type="Proteomes" id="UP000015462">
    <property type="component" value="Unassembled WGS sequence"/>
</dbReference>
<keyword evidence="2" id="KW-1185">Reference proteome</keyword>
<dbReference type="RefSeq" id="WP_015006826.1">
    <property type="nucleotide sequence ID" value="NZ_JARGOU010000076.1"/>
</dbReference>
<organism evidence="1 2">
    <name type="scientific">Cycloclasticus pugetii</name>
    <dbReference type="NCBI Taxonomy" id="34068"/>
    <lineage>
        <taxon>Bacteria</taxon>
        <taxon>Pseudomonadati</taxon>
        <taxon>Pseudomonadota</taxon>
        <taxon>Gammaproteobacteria</taxon>
        <taxon>Thiotrichales</taxon>
        <taxon>Piscirickettsiaceae</taxon>
        <taxon>Cycloclasticus</taxon>
    </lineage>
</organism>
<dbReference type="EMBL" id="ASHL01000010">
    <property type="protein sequence ID" value="EPD12501.1"/>
    <property type="molecule type" value="Genomic_DNA"/>
</dbReference>
<dbReference type="InterPro" id="IPR019960">
    <property type="entry name" value="T1SS_VCA0849"/>
</dbReference>
<dbReference type="AlphaFoldDB" id="A0AB33YZA4"/>
<protein>
    <submittedName>
        <fullName evidence="1">Uncharacterized protein</fullName>
    </submittedName>
</protein>
<reference evidence="1 2" key="1">
    <citation type="journal article" date="2013" name="Genome Announc.">
        <title>Genome Sequence of the Pyrene- and Fluoranthene-Degrading Bacterium Cycloclasticus sp. Strain PY97M.</title>
        <authorList>
            <person name="Cui Z."/>
            <person name="Xu G."/>
            <person name="Li Q."/>
            <person name="Gao W."/>
            <person name="Zheng L."/>
        </authorList>
    </citation>
    <scope>NUCLEOTIDE SEQUENCE [LARGE SCALE GENOMIC DNA]</scope>
    <source>
        <strain evidence="1 2">PY97M</strain>
    </source>
</reference>
<evidence type="ECO:0000313" key="2">
    <source>
        <dbReference type="Proteomes" id="UP000015462"/>
    </source>
</evidence>
<comment type="caution">
    <text evidence="1">The sequence shown here is derived from an EMBL/GenBank/DDBJ whole genome shotgun (WGS) entry which is preliminary data.</text>
</comment>
<name>A0AB33YZA4_9GAMM</name>
<dbReference type="NCBIfam" id="TIGR03661">
    <property type="entry name" value="T1SS_VCA0849"/>
    <property type="match status" value="1"/>
</dbReference>
<sequence>MANDVTSNEPEALDLLDLLVDESNDILSDYVSISLEALSEGTKISVTTVEDQPATYSSTLTGVTLTDLHCLVDIPPES</sequence>
<gene>
    <name evidence="1" type="ORF">L196_10284</name>
</gene>
<proteinExistence type="predicted"/>
<accession>A0AB33YZA4</accession>
<evidence type="ECO:0000313" key="1">
    <source>
        <dbReference type="EMBL" id="EPD12501.1"/>
    </source>
</evidence>